<dbReference type="EMBL" id="BARW01021707">
    <property type="protein sequence ID" value="GAI91025.1"/>
    <property type="molecule type" value="Genomic_DNA"/>
</dbReference>
<proteinExistence type="predicted"/>
<sequence>YGHIYSAFYNLCNHFTDAQNQATAHNWEGLATAFGQMYNEMYDATYHFQYGDPNLRTTTYNATHWMDDNWGGVGAVDMDSIINAMLTAKFDQLQKFIGIVDAYRVAIWNAPFNADFYAALARGFETWP</sequence>
<protein>
    <submittedName>
        <fullName evidence="1">Uncharacterized protein</fullName>
    </submittedName>
</protein>
<organism evidence="1">
    <name type="scientific">marine sediment metagenome</name>
    <dbReference type="NCBI Taxonomy" id="412755"/>
    <lineage>
        <taxon>unclassified sequences</taxon>
        <taxon>metagenomes</taxon>
        <taxon>ecological metagenomes</taxon>
    </lineage>
</organism>
<comment type="caution">
    <text evidence="1">The sequence shown here is derived from an EMBL/GenBank/DDBJ whole genome shotgun (WGS) entry which is preliminary data.</text>
</comment>
<dbReference type="AlphaFoldDB" id="X1TU02"/>
<reference evidence="1" key="1">
    <citation type="journal article" date="2014" name="Front. Microbiol.">
        <title>High frequency of phylogenetically diverse reductive dehalogenase-homologous genes in deep subseafloor sedimentary metagenomes.</title>
        <authorList>
            <person name="Kawai M."/>
            <person name="Futagami T."/>
            <person name="Toyoda A."/>
            <person name="Takaki Y."/>
            <person name="Nishi S."/>
            <person name="Hori S."/>
            <person name="Arai W."/>
            <person name="Tsubouchi T."/>
            <person name="Morono Y."/>
            <person name="Uchiyama I."/>
            <person name="Ito T."/>
            <person name="Fujiyama A."/>
            <person name="Inagaki F."/>
            <person name="Takami H."/>
        </authorList>
    </citation>
    <scope>NUCLEOTIDE SEQUENCE</scope>
    <source>
        <strain evidence="1">Expedition CK06-06</strain>
    </source>
</reference>
<accession>X1TU02</accession>
<evidence type="ECO:0000313" key="1">
    <source>
        <dbReference type="EMBL" id="GAI91025.1"/>
    </source>
</evidence>
<name>X1TU02_9ZZZZ</name>
<gene>
    <name evidence="1" type="ORF">S12H4_36415</name>
</gene>
<feature type="non-terminal residue" evidence="1">
    <location>
        <position position="1"/>
    </location>
</feature>